<evidence type="ECO:0000256" key="1">
    <source>
        <dbReference type="SAM" id="Phobius"/>
    </source>
</evidence>
<evidence type="ECO:0000313" key="4">
    <source>
        <dbReference type="Proteomes" id="UP001620408"/>
    </source>
</evidence>
<keyword evidence="1" id="KW-1133">Transmembrane helix</keyword>
<dbReference type="Proteomes" id="UP001620408">
    <property type="component" value="Unassembled WGS sequence"/>
</dbReference>
<evidence type="ECO:0000313" key="3">
    <source>
        <dbReference type="EMBL" id="MFK2919417.1"/>
    </source>
</evidence>
<protein>
    <submittedName>
        <fullName evidence="3">DUF3999 family protein</fullName>
    </submittedName>
</protein>
<keyword evidence="2" id="KW-0732">Signal</keyword>
<dbReference type="RefSeq" id="WP_379984545.1">
    <property type="nucleotide sequence ID" value="NZ_JADIKD010000012.1"/>
</dbReference>
<feature type="transmembrane region" description="Helical" evidence="1">
    <location>
        <begin position="428"/>
        <end position="448"/>
    </location>
</feature>
<feature type="chain" id="PRO_5047149675" evidence="2">
    <location>
        <begin position="22"/>
        <end position="458"/>
    </location>
</feature>
<keyword evidence="4" id="KW-1185">Reference proteome</keyword>
<dbReference type="EMBL" id="JADIKD010000012">
    <property type="protein sequence ID" value="MFK2919417.1"/>
    <property type="molecule type" value="Genomic_DNA"/>
</dbReference>
<keyword evidence="1" id="KW-0472">Membrane</keyword>
<gene>
    <name evidence="3" type="ORF">ISS97_19300</name>
</gene>
<accession>A0ABW8KBW5</accession>
<feature type="signal peptide" evidence="2">
    <location>
        <begin position="1"/>
        <end position="21"/>
    </location>
</feature>
<proteinExistence type="predicted"/>
<comment type="caution">
    <text evidence="3">The sequence shown here is derived from an EMBL/GenBank/DDBJ whole genome shotgun (WGS) entry which is preliminary data.</text>
</comment>
<evidence type="ECO:0000256" key="2">
    <source>
        <dbReference type="SAM" id="SignalP"/>
    </source>
</evidence>
<name>A0ABW8KBW5_9GAMM</name>
<keyword evidence="1" id="KW-0812">Transmembrane</keyword>
<dbReference type="Pfam" id="PF13163">
    <property type="entry name" value="DUF3999"/>
    <property type="match status" value="1"/>
</dbReference>
<reference evidence="3 4" key="1">
    <citation type="submission" date="2020-10" db="EMBL/GenBank/DDBJ databases">
        <title>Phylogeny of dyella-like bacteria.</title>
        <authorList>
            <person name="Fu J."/>
        </authorList>
    </citation>
    <scope>NUCLEOTIDE SEQUENCE [LARGE SCALE GENOMIC DNA]</scope>
    <source>
        <strain evidence="3 4">BB4</strain>
    </source>
</reference>
<sequence length="458" mass="48753">MRLDLRWVLAASLLPLAAAHASTMTDYAYGFALDTKNESEAYRVALSPAVYAASRPDAGLRDIVVINAQGRPVPFAPMPPTAPQVHAYSLKAKLLPLPTSGADGKDSVRVERTANGDIVINQPSAVAAALKPVQWLVDARRSVAIDHIDIDALDSEHDMQIQLAVEASDDLQHWSGRNDGATIVSVKRGEDAVDQRSIPVGGEPARYYRLRIIDGAPAWDSEHTPAVELSGHYTDPAADHAASLQWQTMQPVTSSASGNGHDYDYALPARLPLEAVRVTLPDANTAALFQLSAQAGEGGSASWSPLASITVVRVAGKTTADASFPPQRVQHLRLHTDTPLLQAPALAVAWLPDEFVFLAEGGGPYRLLAGSYAARRADYPVAAALDSLHATHPEDWQPPLAALGARSDVGGPQALAAPKVPYDWTKPLLWVVLVAGALAVGGMALSLLRQSKREDARP</sequence>
<organism evidence="3 4">
    <name type="scientific">Dyella koreensis</name>
    <dbReference type="NCBI Taxonomy" id="311235"/>
    <lineage>
        <taxon>Bacteria</taxon>
        <taxon>Pseudomonadati</taxon>
        <taxon>Pseudomonadota</taxon>
        <taxon>Gammaproteobacteria</taxon>
        <taxon>Lysobacterales</taxon>
        <taxon>Rhodanobacteraceae</taxon>
        <taxon>Dyella</taxon>
    </lineage>
</organism>
<dbReference type="InterPro" id="IPR025060">
    <property type="entry name" value="DUF3999"/>
</dbReference>